<gene>
    <name evidence="6" type="ORF">SAMN05445756_1836</name>
</gene>
<keyword evidence="2" id="KW-0813">Transport</keyword>
<proteinExistence type="inferred from homology"/>
<dbReference type="InterPro" id="IPR017871">
    <property type="entry name" value="ABC_transporter-like_CS"/>
</dbReference>
<evidence type="ECO:0000259" key="5">
    <source>
        <dbReference type="PROSITE" id="PS50893"/>
    </source>
</evidence>
<evidence type="ECO:0000256" key="1">
    <source>
        <dbReference type="ARBA" id="ARBA00005417"/>
    </source>
</evidence>
<dbReference type="RefSeq" id="WP_088818756.1">
    <property type="nucleotide sequence ID" value="NZ_FYEZ01000002.1"/>
</dbReference>
<dbReference type="PANTHER" id="PTHR42734:SF5">
    <property type="entry name" value="IRON TRANSPORT SYSTEM ATP-BINDING PROTEIN HI_0361-RELATED"/>
    <property type="match status" value="1"/>
</dbReference>
<dbReference type="InterPro" id="IPR003593">
    <property type="entry name" value="AAA+_ATPase"/>
</dbReference>
<dbReference type="EMBL" id="FYEZ01000002">
    <property type="protein sequence ID" value="SNC72416.1"/>
    <property type="molecule type" value="Genomic_DNA"/>
</dbReference>
<dbReference type="PROSITE" id="PS50893">
    <property type="entry name" value="ABC_TRANSPORTER_2"/>
    <property type="match status" value="1"/>
</dbReference>
<dbReference type="SMART" id="SM00382">
    <property type="entry name" value="AAA"/>
    <property type="match status" value="1"/>
</dbReference>
<keyword evidence="7" id="KW-1185">Reference proteome</keyword>
<dbReference type="AlphaFoldDB" id="A0A212U2R8"/>
<keyword evidence="4 6" id="KW-0067">ATP-binding</keyword>
<dbReference type="SUPFAM" id="SSF52540">
    <property type="entry name" value="P-loop containing nucleoside triphosphate hydrolases"/>
    <property type="match status" value="1"/>
</dbReference>
<sequence length="232" mass="24811">MSTLPESPTLELVGASFGHGGHRVVGPVDLVVPRGQSLAITGPNGSGKTTLVTGLLGLSDHLGGQLLFRGRPLHELTDRSRIGYVPQHHTVADRIHATVGEVVLAGRVAALPWWRHPGRADRERVREAVEAVGLGDRIGHNIAQLSGGQRRRALIARAFVNEPDLVILDEPTAGVDVSNQALLADVLRGLVDRGYTLVTITHELGPLRPALDRVVTLEAGRIAHDEEGLRHG</sequence>
<dbReference type="PANTHER" id="PTHR42734">
    <property type="entry name" value="METAL TRANSPORT SYSTEM ATP-BINDING PROTEIN TM_0124-RELATED"/>
    <property type="match status" value="1"/>
</dbReference>
<evidence type="ECO:0000256" key="3">
    <source>
        <dbReference type="ARBA" id="ARBA00022741"/>
    </source>
</evidence>
<dbReference type="Proteomes" id="UP000198122">
    <property type="component" value="Unassembled WGS sequence"/>
</dbReference>
<dbReference type="InterPro" id="IPR003439">
    <property type="entry name" value="ABC_transporter-like_ATP-bd"/>
</dbReference>
<accession>A0A212U2R8</accession>
<dbReference type="GO" id="GO:0005524">
    <property type="term" value="F:ATP binding"/>
    <property type="evidence" value="ECO:0007669"/>
    <property type="project" value="UniProtKB-KW"/>
</dbReference>
<evidence type="ECO:0000313" key="6">
    <source>
        <dbReference type="EMBL" id="SNC72416.1"/>
    </source>
</evidence>
<dbReference type="PROSITE" id="PS00211">
    <property type="entry name" value="ABC_TRANSPORTER_1"/>
    <property type="match status" value="1"/>
</dbReference>
<dbReference type="Gene3D" id="3.40.50.300">
    <property type="entry name" value="P-loop containing nucleotide triphosphate hydrolases"/>
    <property type="match status" value="1"/>
</dbReference>
<organism evidence="6 7">
    <name type="scientific">Kytococcus aerolatus</name>
    <dbReference type="NCBI Taxonomy" id="592308"/>
    <lineage>
        <taxon>Bacteria</taxon>
        <taxon>Bacillati</taxon>
        <taxon>Actinomycetota</taxon>
        <taxon>Actinomycetes</taxon>
        <taxon>Micrococcales</taxon>
        <taxon>Kytococcaceae</taxon>
        <taxon>Kytococcus</taxon>
    </lineage>
</organism>
<evidence type="ECO:0000313" key="7">
    <source>
        <dbReference type="Proteomes" id="UP000198122"/>
    </source>
</evidence>
<comment type="similarity">
    <text evidence="1">Belongs to the ABC transporter superfamily.</text>
</comment>
<dbReference type="InterPro" id="IPR050153">
    <property type="entry name" value="Metal_Ion_Import_ABC"/>
</dbReference>
<reference evidence="6 7" key="1">
    <citation type="submission" date="2017-06" db="EMBL/GenBank/DDBJ databases">
        <authorList>
            <person name="Kim H.J."/>
            <person name="Triplett B.A."/>
        </authorList>
    </citation>
    <scope>NUCLEOTIDE SEQUENCE [LARGE SCALE GENOMIC DNA]</scope>
    <source>
        <strain evidence="6 7">DSM 22179</strain>
    </source>
</reference>
<dbReference type="OrthoDB" id="5296765at2"/>
<keyword evidence="3" id="KW-0547">Nucleotide-binding</keyword>
<name>A0A212U2R8_9MICO</name>
<dbReference type="GO" id="GO:0016887">
    <property type="term" value="F:ATP hydrolysis activity"/>
    <property type="evidence" value="ECO:0007669"/>
    <property type="project" value="InterPro"/>
</dbReference>
<evidence type="ECO:0000256" key="2">
    <source>
        <dbReference type="ARBA" id="ARBA00022448"/>
    </source>
</evidence>
<dbReference type="Pfam" id="PF00005">
    <property type="entry name" value="ABC_tran"/>
    <property type="match status" value="1"/>
</dbReference>
<evidence type="ECO:0000256" key="4">
    <source>
        <dbReference type="ARBA" id="ARBA00022840"/>
    </source>
</evidence>
<dbReference type="InterPro" id="IPR027417">
    <property type="entry name" value="P-loop_NTPase"/>
</dbReference>
<feature type="domain" description="ABC transporter" evidence="5">
    <location>
        <begin position="10"/>
        <end position="229"/>
    </location>
</feature>
<protein>
    <submittedName>
        <fullName evidence="6">Zinc transport system ATP-binding protein</fullName>
    </submittedName>
</protein>